<proteinExistence type="predicted"/>
<feature type="compositionally biased region" description="Low complexity" evidence="1">
    <location>
        <begin position="12"/>
        <end position="29"/>
    </location>
</feature>
<evidence type="ECO:0000256" key="1">
    <source>
        <dbReference type="SAM" id="MobiDB-lite"/>
    </source>
</evidence>
<evidence type="ECO:0000313" key="3">
    <source>
        <dbReference type="Proteomes" id="UP001642484"/>
    </source>
</evidence>
<evidence type="ECO:0000313" key="2">
    <source>
        <dbReference type="EMBL" id="CAK9054318.1"/>
    </source>
</evidence>
<dbReference type="EMBL" id="CAXAMN010019446">
    <property type="protein sequence ID" value="CAK9054318.1"/>
    <property type="molecule type" value="Genomic_DNA"/>
</dbReference>
<keyword evidence="3" id="KW-1185">Reference proteome</keyword>
<dbReference type="Proteomes" id="UP001642484">
    <property type="component" value="Unassembled WGS sequence"/>
</dbReference>
<sequence>MRRGAFGAAETVGADPADGVDGADVAVNGENGADGPAPLEDAAAQGLEGEEEDPVSKALMEQVAAAEAGEA</sequence>
<accession>A0ABP0MT62</accession>
<comment type="caution">
    <text evidence="2">The sequence shown here is derived from an EMBL/GenBank/DDBJ whole genome shotgun (WGS) entry which is preliminary data.</text>
</comment>
<protein>
    <submittedName>
        <fullName evidence="2">Uncharacterized protein</fullName>
    </submittedName>
</protein>
<gene>
    <name evidence="2" type="ORF">CCMP2556_LOCUS27162</name>
</gene>
<organism evidence="2 3">
    <name type="scientific">Durusdinium trenchii</name>
    <dbReference type="NCBI Taxonomy" id="1381693"/>
    <lineage>
        <taxon>Eukaryota</taxon>
        <taxon>Sar</taxon>
        <taxon>Alveolata</taxon>
        <taxon>Dinophyceae</taxon>
        <taxon>Suessiales</taxon>
        <taxon>Symbiodiniaceae</taxon>
        <taxon>Durusdinium</taxon>
    </lineage>
</organism>
<reference evidence="2 3" key="1">
    <citation type="submission" date="2024-02" db="EMBL/GenBank/DDBJ databases">
        <authorList>
            <person name="Chen Y."/>
            <person name="Shah S."/>
            <person name="Dougan E. K."/>
            <person name="Thang M."/>
            <person name="Chan C."/>
        </authorList>
    </citation>
    <scope>NUCLEOTIDE SEQUENCE [LARGE SCALE GENOMIC DNA]</scope>
</reference>
<feature type="region of interest" description="Disordered" evidence="1">
    <location>
        <begin position="1"/>
        <end position="56"/>
    </location>
</feature>
<name>A0ABP0MT62_9DINO</name>